<organism evidence="2">
    <name type="scientific">Bat Coronavirus HpHB20</name>
    <dbReference type="NCBI Taxonomy" id="3018839"/>
    <lineage>
        <taxon>Viruses</taxon>
        <taxon>Riboviria</taxon>
        <taxon>Orthornavirae</taxon>
        <taxon>Pisuviricota</taxon>
        <taxon>Pisoniviricetes</taxon>
        <taxon>Nidovirales</taxon>
        <taxon>Cornidovirineae</taxon>
        <taxon>Coronaviridae</taxon>
        <taxon>Orthocoronavirinae</taxon>
    </lineage>
</organism>
<gene>
    <name evidence="2" type="primary">ORF7</name>
</gene>
<accession>A0AA49ED18</accession>
<reference evidence="2" key="1">
    <citation type="submission" date="2023-01" db="EMBL/GenBank/DDBJ databases">
        <title>Panoramic Analysis of Coronaviruses Carried by Representative Bat Species in Southern China to Better Understand the Coronavirus Sphere.</title>
        <authorList>
            <person name="Han Y."/>
            <person name="Xu P."/>
            <person name="Wang Y."/>
            <person name="Zhao W."/>
            <person name="Wang J."/>
            <person name="Jin Q."/>
            <person name="Wu Z."/>
        </authorList>
    </citation>
    <scope>NUCLEOTIDE SEQUENCE</scope>
    <source>
        <strain evidence="2">BtHp-BetaCoV/HB2020-Q241</strain>
    </source>
</reference>
<dbReference type="EMBL" id="OQ175261">
    <property type="protein sequence ID" value="WCC63197.1"/>
    <property type="molecule type" value="Genomic_RNA"/>
</dbReference>
<sequence>MNFKSIYEVITLLFTYIVFVTVVITNNSQKLLECCLGLIRKIQSVKHEKQNARCLNTWHLVSSEHGIEDLPV</sequence>
<keyword evidence="1" id="KW-1133">Transmembrane helix</keyword>
<keyword evidence="1" id="KW-0472">Membrane</keyword>
<protein>
    <submittedName>
        <fullName evidence="2">ORF7 protein</fullName>
    </submittedName>
</protein>
<evidence type="ECO:0000313" key="2">
    <source>
        <dbReference type="EMBL" id="WCC63197.1"/>
    </source>
</evidence>
<proteinExistence type="predicted"/>
<evidence type="ECO:0000256" key="1">
    <source>
        <dbReference type="SAM" id="Phobius"/>
    </source>
</evidence>
<name>A0AA49ED18_9NIDO</name>
<feature type="transmembrane region" description="Helical" evidence="1">
    <location>
        <begin position="6"/>
        <end position="24"/>
    </location>
</feature>
<keyword evidence="1" id="KW-0812">Transmembrane</keyword>